<comment type="subcellular location">
    <subcellularLocation>
        <location evidence="1">Membrane</location>
        <topology evidence="1">Multi-pass membrane protein</topology>
    </subcellularLocation>
    <subcellularLocation>
        <location evidence="11">Mitochondrion inner membrane</location>
        <topology evidence="11">Multi-pass membrane protein</topology>
    </subcellularLocation>
</comment>
<dbReference type="CDD" id="cd00310">
    <property type="entry name" value="ATP-synt_Fo_a_6"/>
    <property type="match status" value="1"/>
</dbReference>
<comment type="similarity">
    <text evidence="2">Belongs to the ATPase A chain family.</text>
</comment>
<geneLocation type="mitochondrion" evidence="13"/>
<dbReference type="InterPro" id="IPR045083">
    <property type="entry name" value="ATP_synth_F0_asu_bact/mt"/>
</dbReference>
<evidence type="ECO:0000313" key="13">
    <source>
        <dbReference type="EMBL" id="ANZ03392.1"/>
    </source>
</evidence>
<evidence type="ECO:0000256" key="6">
    <source>
        <dbReference type="ARBA" id="ARBA00022781"/>
    </source>
</evidence>
<dbReference type="GO" id="GO:0005743">
    <property type="term" value="C:mitochondrial inner membrane"/>
    <property type="evidence" value="ECO:0007669"/>
    <property type="project" value="UniProtKB-SubCell"/>
</dbReference>
<organism evidence="13">
    <name type="scientific">Georissa bangueyensis</name>
    <dbReference type="NCBI Taxonomy" id="1882664"/>
    <lineage>
        <taxon>Eukaryota</taxon>
        <taxon>Metazoa</taxon>
        <taxon>Spiralia</taxon>
        <taxon>Lophotrochozoa</taxon>
        <taxon>Mollusca</taxon>
        <taxon>Gastropoda</taxon>
        <taxon>Neritimorpha</taxon>
        <taxon>Cycloneritida</taxon>
        <taxon>Hydrocenoidea</taxon>
        <taxon>Hydrocenidae</taxon>
        <taxon>Georissa</taxon>
    </lineage>
</organism>
<keyword evidence="3" id="KW-0813">Transport</keyword>
<dbReference type="InterPro" id="IPR023011">
    <property type="entry name" value="ATP_synth_F0_asu_AS"/>
</dbReference>
<sequence length="232" mass="25318">MLVDIFSSFDDYNFVFLSFYMLIWGCSFLFVLWVGQSFWLSSARHLMGLWGLKSIMFSQVGRVFGGSMGGFCGVLSVLFIMLVILNMTGLIPYVFSPTSHLVVTLGLGFPLWLVMLMSGMAYNLGSVVASLMPGGAPSAIGPFLIVVETVSIMVRPITLSVRLVANMSAGHIVLGLIGVYLSSSLFLSSMLISFVLVMAQVGYFLFEVGVSLIQGYIFSLLLTLYSDEHPAH</sequence>
<keyword evidence="6" id="KW-0375">Hydrogen ion transport</keyword>
<evidence type="ECO:0000256" key="5">
    <source>
        <dbReference type="ARBA" id="ARBA00022692"/>
    </source>
</evidence>
<dbReference type="PROSITE" id="PS00449">
    <property type="entry name" value="ATPASE_A"/>
    <property type="match status" value="1"/>
</dbReference>
<dbReference type="PANTHER" id="PTHR11410">
    <property type="entry name" value="ATP SYNTHASE SUBUNIT A"/>
    <property type="match status" value="1"/>
</dbReference>
<protein>
    <recommendedName>
        <fullName evidence="11">ATP synthase subunit a</fullName>
    </recommendedName>
</protein>
<feature type="transmembrane region" description="Helical" evidence="12">
    <location>
        <begin position="172"/>
        <end position="197"/>
    </location>
</feature>
<evidence type="ECO:0000256" key="10">
    <source>
        <dbReference type="ARBA" id="ARBA00023310"/>
    </source>
</evidence>
<evidence type="ECO:0000256" key="2">
    <source>
        <dbReference type="ARBA" id="ARBA00006810"/>
    </source>
</evidence>
<evidence type="ECO:0000256" key="9">
    <source>
        <dbReference type="ARBA" id="ARBA00023136"/>
    </source>
</evidence>
<dbReference type="GO" id="GO:0045259">
    <property type="term" value="C:proton-transporting ATP synthase complex"/>
    <property type="evidence" value="ECO:0007669"/>
    <property type="project" value="UniProtKB-KW"/>
</dbReference>
<evidence type="ECO:0000256" key="4">
    <source>
        <dbReference type="ARBA" id="ARBA00022547"/>
    </source>
</evidence>
<dbReference type="GO" id="GO:0046933">
    <property type="term" value="F:proton-transporting ATP synthase activity, rotational mechanism"/>
    <property type="evidence" value="ECO:0007669"/>
    <property type="project" value="TreeGrafter"/>
</dbReference>
<evidence type="ECO:0000256" key="11">
    <source>
        <dbReference type="RuleBase" id="RU004450"/>
    </source>
</evidence>
<reference evidence="13" key="1">
    <citation type="journal article" date="2016" name="Mol. Phylogenet. Evol.">
        <title>Phylogenetic relationships among main superfamilies of Neritimorpha (Mollusca: Gastropoda).</title>
        <authorList>
            <person name="Uribe J.E."/>
            <person name="Colgan D."/>
            <person name="Castro L.R."/>
            <person name="Kano Y."/>
            <person name="Zardoya R."/>
        </authorList>
    </citation>
    <scope>NUCLEOTIDE SEQUENCE</scope>
</reference>
<evidence type="ECO:0000256" key="12">
    <source>
        <dbReference type="SAM" id="Phobius"/>
    </source>
</evidence>
<dbReference type="EMBL" id="KU342664">
    <property type="protein sequence ID" value="ANZ03392.1"/>
    <property type="molecule type" value="Genomic_DNA"/>
</dbReference>
<evidence type="ECO:0000256" key="1">
    <source>
        <dbReference type="ARBA" id="ARBA00004141"/>
    </source>
</evidence>
<gene>
    <name evidence="13" type="primary">ATP6</name>
</gene>
<keyword evidence="5 12" id="KW-0812">Transmembrane</keyword>
<evidence type="ECO:0000256" key="3">
    <source>
        <dbReference type="ARBA" id="ARBA00022448"/>
    </source>
</evidence>
<dbReference type="PRINTS" id="PR00123">
    <property type="entry name" value="ATPASEA"/>
</dbReference>
<keyword evidence="13" id="KW-0496">Mitochondrion</keyword>
<feature type="transmembrane region" description="Helical" evidence="12">
    <location>
        <begin position="203"/>
        <end position="225"/>
    </location>
</feature>
<evidence type="ECO:0000256" key="8">
    <source>
        <dbReference type="ARBA" id="ARBA00023065"/>
    </source>
</evidence>
<dbReference type="NCBIfam" id="TIGR01131">
    <property type="entry name" value="ATP_synt_6_or_A"/>
    <property type="match status" value="1"/>
</dbReference>
<dbReference type="AlphaFoldDB" id="A0A1B2G3C4"/>
<keyword evidence="7 12" id="KW-1133">Transmembrane helix</keyword>
<keyword evidence="8" id="KW-0406">Ion transport</keyword>
<feature type="transmembrane region" description="Helical" evidence="12">
    <location>
        <begin position="12"/>
        <end position="34"/>
    </location>
</feature>
<keyword evidence="9 12" id="KW-0472">Membrane</keyword>
<feature type="transmembrane region" description="Helical" evidence="12">
    <location>
        <begin position="71"/>
        <end position="95"/>
    </location>
</feature>
<evidence type="ECO:0000256" key="7">
    <source>
        <dbReference type="ARBA" id="ARBA00022989"/>
    </source>
</evidence>
<dbReference type="PANTHER" id="PTHR11410:SF0">
    <property type="entry name" value="ATP SYNTHASE SUBUNIT A"/>
    <property type="match status" value="1"/>
</dbReference>
<dbReference type="InterPro" id="IPR000568">
    <property type="entry name" value="ATP_synth_F0_asu"/>
</dbReference>
<dbReference type="Pfam" id="PF00119">
    <property type="entry name" value="ATP-synt_A"/>
    <property type="match status" value="1"/>
</dbReference>
<dbReference type="InterPro" id="IPR035908">
    <property type="entry name" value="F0_ATP_A_sf"/>
</dbReference>
<proteinExistence type="inferred from homology"/>
<keyword evidence="10" id="KW-0066">ATP synthesis</keyword>
<dbReference type="SUPFAM" id="SSF81336">
    <property type="entry name" value="F1F0 ATP synthase subunit A"/>
    <property type="match status" value="1"/>
</dbReference>
<dbReference type="Gene3D" id="1.20.120.220">
    <property type="entry name" value="ATP synthase, F0 complex, subunit A"/>
    <property type="match status" value="1"/>
</dbReference>
<name>A0A1B2G3C4_9GAST</name>
<feature type="transmembrane region" description="Helical" evidence="12">
    <location>
        <begin position="102"/>
        <end position="122"/>
    </location>
</feature>
<feature type="transmembrane region" description="Helical" evidence="12">
    <location>
        <begin position="142"/>
        <end position="165"/>
    </location>
</feature>
<keyword evidence="4" id="KW-0138">CF(0)</keyword>
<accession>A0A1B2G3C4</accession>